<dbReference type="Proteomes" id="UP000606044">
    <property type="component" value="Unassembled WGS sequence"/>
</dbReference>
<feature type="signal peptide" evidence="1">
    <location>
        <begin position="1"/>
        <end position="39"/>
    </location>
</feature>
<accession>A0A917C0P5</accession>
<keyword evidence="1" id="KW-0732">Signal</keyword>
<comment type="caution">
    <text evidence="2">The sequence shown here is derived from an EMBL/GenBank/DDBJ whole genome shotgun (WGS) entry which is preliminary data.</text>
</comment>
<protein>
    <recommendedName>
        <fullName evidence="4">Exo-alpha-sialidase</fullName>
    </recommendedName>
</protein>
<sequence>MTVFTPTEARFGWRPRAASCKRALALSLALLLAPVAASAIELQVAGRESILFDQRTQACDANDLPDAPARAFRNAEGQMVLFAPNFRNRALVGPDIRHLARDCAVRFAAKGASDPNLLDDRTWLHGFYTKDGTNVFAFASASFIPYRHKERCNAGSERTACWRNGVAALVSHDGGKTFTDSAPPPAHVLMPPVPYSPDQKNPAGFISATNIVTYKGDLYSIVWRRDAEARRSRNCLVRAKDGNVDRWEVWIGDSFAPLAERTPQGWKVERTDCAAVGQGLPSIRGLVFHPASGTFIAVFQMQPRGKQQGESGFYTATSKDMVQWSEPKLLSAQPLRDGLEDAGTFNGYPALIDGQSPDRNFGSVGDTADLVFVRLLPDPKTKRTRQLIALPLRITP</sequence>
<proteinExistence type="predicted"/>
<reference evidence="2" key="1">
    <citation type="journal article" date="2014" name="Int. J. Syst. Evol. Microbiol.">
        <title>Complete genome sequence of Corynebacterium casei LMG S-19264T (=DSM 44701T), isolated from a smear-ripened cheese.</title>
        <authorList>
            <consortium name="US DOE Joint Genome Institute (JGI-PGF)"/>
            <person name="Walter F."/>
            <person name="Albersmeier A."/>
            <person name="Kalinowski J."/>
            <person name="Ruckert C."/>
        </authorList>
    </citation>
    <scope>NUCLEOTIDE SEQUENCE</scope>
    <source>
        <strain evidence="2">CCM 7897</strain>
    </source>
</reference>
<dbReference type="EMBL" id="BMCT01000003">
    <property type="protein sequence ID" value="GGF66347.1"/>
    <property type="molecule type" value="Genomic_DNA"/>
</dbReference>
<reference evidence="2" key="2">
    <citation type="submission" date="2020-09" db="EMBL/GenBank/DDBJ databases">
        <authorList>
            <person name="Sun Q."/>
            <person name="Sedlacek I."/>
        </authorList>
    </citation>
    <scope>NUCLEOTIDE SEQUENCE</scope>
    <source>
        <strain evidence="2">CCM 7897</strain>
    </source>
</reference>
<dbReference type="SUPFAM" id="SSF75005">
    <property type="entry name" value="Arabinanase/levansucrase/invertase"/>
    <property type="match status" value="1"/>
</dbReference>
<dbReference type="AlphaFoldDB" id="A0A917C0P5"/>
<feature type="chain" id="PRO_5037433619" description="Exo-alpha-sialidase" evidence="1">
    <location>
        <begin position="40"/>
        <end position="396"/>
    </location>
</feature>
<organism evidence="2 3">
    <name type="scientific">Azorhizobium oxalatiphilum</name>
    <dbReference type="NCBI Taxonomy" id="980631"/>
    <lineage>
        <taxon>Bacteria</taxon>
        <taxon>Pseudomonadati</taxon>
        <taxon>Pseudomonadota</taxon>
        <taxon>Alphaproteobacteria</taxon>
        <taxon>Hyphomicrobiales</taxon>
        <taxon>Xanthobacteraceae</taxon>
        <taxon>Azorhizobium</taxon>
    </lineage>
</organism>
<keyword evidence="3" id="KW-1185">Reference proteome</keyword>
<gene>
    <name evidence="2" type="ORF">GCM10007301_27560</name>
</gene>
<dbReference type="Gene3D" id="2.115.10.20">
    <property type="entry name" value="Glycosyl hydrolase domain, family 43"/>
    <property type="match status" value="1"/>
</dbReference>
<evidence type="ECO:0000256" key="1">
    <source>
        <dbReference type="SAM" id="SignalP"/>
    </source>
</evidence>
<dbReference type="InterPro" id="IPR023296">
    <property type="entry name" value="Glyco_hydro_beta-prop_sf"/>
</dbReference>
<dbReference type="RefSeq" id="WP_188579416.1">
    <property type="nucleotide sequence ID" value="NZ_BMCT01000003.1"/>
</dbReference>
<evidence type="ECO:0008006" key="4">
    <source>
        <dbReference type="Google" id="ProtNLM"/>
    </source>
</evidence>
<evidence type="ECO:0000313" key="2">
    <source>
        <dbReference type="EMBL" id="GGF66347.1"/>
    </source>
</evidence>
<name>A0A917C0P5_9HYPH</name>
<evidence type="ECO:0000313" key="3">
    <source>
        <dbReference type="Proteomes" id="UP000606044"/>
    </source>
</evidence>